<keyword evidence="2" id="KW-1185">Reference proteome</keyword>
<protein>
    <submittedName>
        <fullName evidence="1">Uncharacterized protein</fullName>
    </submittedName>
</protein>
<dbReference type="RefSeq" id="WP_012295314.1">
    <property type="nucleotide sequence ID" value="NZ_JANTOO010000014.1"/>
</dbReference>
<comment type="caution">
    <text evidence="1">The sequence shown here is derived from an EMBL/GenBank/DDBJ whole genome shotgun (WGS) entry which is preliminary data.</text>
</comment>
<proteinExistence type="predicted"/>
<evidence type="ECO:0000313" key="2">
    <source>
        <dbReference type="Proteomes" id="UP001525021"/>
    </source>
</evidence>
<evidence type="ECO:0000313" key="1">
    <source>
        <dbReference type="EMBL" id="MCS1397524.1"/>
    </source>
</evidence>
<organism evidence="1 2">
    <name type="scientific">Lysinibacillus pinottii</name>
    <dbReference type="NCBI Taxonomy" id="2973932"/>
    <lineage>
        <taxon>Bacteria</taxon>
        <taxon>Bacillati</taxon>
        <taxon>Bacillota</taxon>
        <taxon>Bacilli</taxon>
        <taxon>Bacillales</taxon>
        <taxon>Bacillaceae</taxon>
        <taxon>Lysinibacillus</taxon>
    </lineage>
</organism>
<name>A0ABT2DRI2_9BACI</name>
<dbReference type="Proteomes" id="UP001525021">
    <property type="component" value="Unassembled WGS sequence"/>
</dbReference>
<sequence>MLEQLQHAYGHALKNLVFVDFVNKKIIGGFEVLELELAKENACCKDLMTAINYHFHKGHFDLAKERINALTKRVEYIQRLEMQVITHRRNKMFEIASHLRKQGKSADVVSYDAKPN</sequence>
<gene>
    <name evidence="1" type="ORF">NXZ79_15945</name>
</gene>
<reference evidence="1 2" key="1">
    <citation type="submission" date="2022-08" db="EMBL/GenBank/DDBJ databases">
        <title>Lysinibacillus sequencing.</title>
        <authorList>
            <person name="Dunlap C."/>
        </authorList>
    </citation>
    <scope>NUCLEOTIDE SEQUENCE [LARGE SCALE GENOMIC DNA]</scope>
    <source>
        <strain evidence="1 2">PB211</strain>
    </source>
</reference>
<dbReference type="EMBL" id="JANTOO010000014">
    <property type="protein sequence ID" value="MCS1397524.1"/>
    <property type="molecule type" value="Genomic_DNA"/>
</dbReference>
<accession>A0ABT2DRI2</accession>